<protein>
    <recommendedName>
        <fullName evidence="2">VOC domain-containing protein</fullName>
    </recommendedName>
</protein>
<evidence type="ECO:0000313" key="3">
    <source>
        <dbReference type="EMBL" id="AEU38419.1"/>
    </source>
</evidence>
<dbReference type="PANTHER" id="PTHR43048">
    <property type="entry name" value="METHYLMALONYL-COA EPIMERASE"/>
    <property type="match status" value="1"/>
</dbReference>
<dbReference type="EMBL" id="CP003130">
    <property type="protein sequence ID" value="AEU38419.1"/>
    <property type="molecule type" value="Genomic_DNA"/>
</dbReference>
<dbReference type="GO" id="GO:0046491">
    <property type="term" value="P:L-methylmalonyl-CoA metabolic process"/>
    <property type="evidence" value="ECO:0007669"/>
    <property type="project" value="TreeGrafter"/>
</dbReference>
<dbReference type="GO" id="GO:0004493">
    <property type="term" value="F:methylmalonyl-CoA epimerase activity"/>
    <property type="evidence" value="ECO:0007669"/>
    <property type="project" value="TreeGrafter"/>
</dbReference>
<dbReference type="Proteomes" id="UP000007113">
    <property type="component" value="Chromosome"/>
</dbReference>
<feature type="domain" description="VOC" evidence="2">
    <location>
        <begin position="28"/>
        <end position="158"/>
    </location>
</feature>
<sequence length="170" mass="18683">MTLLTSIVESPLQAAEGEQSVVNGSVLELDHLGLIVQDIPVGRNFLQQTLGITRWTPVVDDPGLCVSVQFGTAPRGQLTYELIAPLGESTPIANALRTGKHILNHLAYLTPDLEASAAHLREQGCYPAGDPQPALAYEGRRVQFWMSPLRFVIELIEKPGHRHRFEEPSL</sequence>
<dbReference type="Pfam" id="PF13669">
    <property type="entry name" value="Glyoxalase_4"/>
    <property type="match status" value="1"/>
</dbReference>
<organism evidence="3 4">
    <name type="scientific">Granulicella mallensis (strain ATCC BAA-1857 / DSM 23137 / MP5ACTX8)</name>
    <dbReference type="NCBI Taxonomy" id="682795"/>
    <lineage>
        <taxon>Bacteria</taxon>
        <taxon>Pseudomonadati</taxon>
        <taxon>Acidobacteriota</taxon>
        <taxon>Terriglobia</taxon>
        <taxon>Terriglobales</taxon>
        <taxon>Acidobacteriaceae</taxon>
        <taxon>Granulicella</taxon>
    </lineage>
</organism>
<evidence type="ECO:0000256" key="1">
    <source>
        <dbReference type="ARBA" id="ARBA00022723"/>
    </source>
</evidence>
<dbReference type="AlphaFoldDB" id="G8NQV6"/>
<keyword evidence="1" id="KW-0479">Metal-binding</keyword>
<evidence type="ECO:0000259" key="2">
    <source>
        <dbReference type="PROSITE" id="PS51819"/>
    </source>
</evidence>
<dbReference type="InterPro" id="IPR029068">
    <property type="entry name" value="Glyas_Bleomycin-R_OHBP_Dase"/>
</dbReference>
<name>G8NQV6_GRAMM</name>
<dbReference type="Gene3D" id="3.10.180.10">
    <property type="entry name" value="2,3-Dihydroxybiphenyl 1,2-Dioxygenase, domain 1"/>
    <property type="match status" value="1"/>
</dbReference>
<dbReference type="OrthoDB" id="9788468at2"/>
<accession>G8NQV6</accession>
<gene>
    <name evidence="3" type="ordered locus">AciX8_4138</name>
</gene>
<dbReference type="HOGENOM" id="CLU_046006_5_4_0"/>
<dbReference type="InterPro" id="IPR037523">
    <property type="entry name" value="VOC_core"/>
</dbReference>
<dbReference type="RefSeq" id="WP_014267290.1">
    <property type="nucleotide sequence ID" value="NC_016631.1"/>
</dbReference>
<dbReference type="eggNOG" id="COG0346">
    <property type="taxonomic scope" value="Bacteria"/>
</dbReference>
<dbReference type="STRING" id="682795.AciX8_4138"/>
<dbReference type="PROSITE" id="PS51819">
    <property type="entry name" value="VOC"/>
    <property type="match status" value="1"/>
</dbReference>
<dbReference type="PANTHER" id="PTHR43048:SF3">
    <property type="entry name" value="METHYLMALONYL-COA EPIMERASE, MITOCHONDRIAL"/>
    <property type="match status" value="1"/>
</dbReference>
<dbReference type="InterPro" id="IPR051785">
    <property type="entry name" value="MMCE/EMCE_epimerase"/>
</dbReference>
<evidence type="ECO:0000313" key="4">
    <source>
        <dbReference type="Proteomes" id="UP000007113"/>
    </source>
</evidence>
<dbReference type="GO" id="GO:0046872">
    <property type="term" value="F:metal ion binding"/>
    <property type="evidence" value="ECO:0007669"/>
    <property type="project" value="UniProtKB-KW"/>
</dbReference>
<reference evidence="3 4" key="1">
    <citation type="submission" date="2011-11" db="EMBL/GenBank/DDBJ databases">
        <title>Complete sequence of Granulicella mallensis MP5ACTX8.</title>
        <authorList>
            <consortium name="US DOE Joint Genome Institute"/>
            <person name="Lucas S."/>
            <person name="Copeland A."/>
            <person name="Lapidus A."/>
            <person name="Cheng J.-F."/>
            <person name="Goodwin L."/>
            <person name="Pitluck S."/>
            <person name="Peters L."/>
            <person name="Lu M."/>
            <person name="Detter J.C."/>
            <person name="Han C."/>
            <person name="Tapia R."/>
            <person name="Land M."/>
            <person name="Hauser L."/>
            <person name="Kyrpides N."/>
            <person name="Ivanova N."/>
            <person name="Mikhailova N."/>
            <person name="Pagani I."/>
            <person name="Rawat S."/>
            <person name="Mannisto M."/>
            <person name="Haggblom M."/>
            <person name="Woyke T."/>
        </authorList>
    </citation>
    <scope>NUCLEOTIDE SEQUENCE [LARGE SCALE GENOMIC DNA]</scope>
    <source>
        <strain evidence="4">ATCC BAA-1857 / DSM 23137 / MP5ACTX8</strain>
    </source>
</reference>
<dbReference type="SUPFAM" id="SSF54593">
    <property type="entry name" value="Glyoxalase/Bleomycin resistance protein/Dihydroxybiphenyl dioxygenase"/>
    <property type="match status" value="1"/>
</dbReference>
<keyword evidence="4" id="KW-1185">Reference proteome</keyword>
<proteinExistence type="predicted"/>
<dbReference type="KEGG" id="gma:AciX8_4138"/>